<reference evidence="1" key="1">
    <citation type="submission" date="2022-04" db="EMBL/GenBank/DDBJ databases">
        <title>Genome of the entomopathogenic fungus Entomophthora muscae.</title>
        <authorList>
            <person name="Elya C."/>
            <person name="Lovett B.R."/>
            <person name="Lee E."/>
            <person name="Macias A.M."/>
            <person name="Hajek A.E."/>
            <person name="De Bivort B.L."/>
            <person name="Kasson M.T."/>
            <person name="De Fine Licht H.H."/>
            <person name="Stajich J.E."/>
        </authorList>
    </citation>
    <scope>NUCLEOTIDE SEQUENCE</scope>
    <source>
        <strain evidence="1">Berkeley</strain>
    </source>
</reference>
<keyword evidence="2" id="KW-1185">Reference proteome</keyword>
<organism evidence="1 2">
    <name type="scientific">Entomophthora muscae</name>
    <dbReference type="NCBI Taxonomy" id="34485"/>
    <lineage>
        <taxon>Eukaryota</taxon>
        <taxon>Fungi</taxon>
        <taxon>Fungi incertae sedis</taxon>
        <taxon>Zoopagomycota</taxon>
        <taxon>Entomophthoromycotina</taxon>
        <taxon>Entomophthoromycetes</taxon>
        <taxon>Entomophthorales</taxon>
        <taxon>Entomophthoraceae</taxon>
        <taxon>Entomophthora</taxon>
    </lineage>
</organism>
<sequence length="158" mass="17292">MDLGTPVPKLFGAPGAPFGPVHFTKYPSNPACSEVNLETSLLADPLAQTRIPEQFNCEAVRDKCSYLPTHLVPITPLITFHHPPPRPQGYVVTIETTATQVFRVLYITLTGMMGYMVLSSGPWSILRCSWLHYQSGTNILVAWPTLVSAILTGILTPS</sequence>
<protein>
    <submittedName>
        <fullName evidence="1">Uncharacterized protein</fullName>
    </submittedName>
</protein>
<evidence type="ECO:0000313" key="1">
    <source>
        <dbReference type="EMBL" id="KAJ9074637.1"/>
    </source>
</evidence>
<dbReference type="Proteomes" id="UP001165960">
    <property type="component" value="Unassembled WGS sequence"/>
</dbReference>
<evidence type="ECO:0000313" key="2">
    <source>
        <dbReference type="Proteomes" id="UP001165960"/>
    </source>
</evidence>
<proteinExistence type="predicted"/>
<dbReference type="EMBL" id="QTSX02002851">
    <property type="protein sequence ID" value="KAJ9074637.1"/>
    <property type="molecule type" value="Genomic_DNA"/>
</dbReference>
<comment type="caution">
    <text evidence="1">The sequence shown here is derived from an EMBL/GenBank/DDBJ whole genome shotgun (WGS) entry which is preliminary data.</text>
</comment>
<name>A0ACC2TJI2_9FUNG</name>
<accession>A0ACC2TJI2</accession>
<gene>
    <name evidence="1" type="ORF">DSO57_1004438</name>
</gene>